<dbReference type="Gene3D" id="3.30.200.20">
    <property type="entry name" value="Phosphorylase Kinase, domain 1"/>
    <property type="match status" value="1"/>
</dbReference>
<evidence type="ECO:0000256" key="3">
    <source>
        <dbReference type="ARBA" id="ARBA00010630"/>
    </source>
</evidence>
<keyword evidence="8" id="KW-0158">Chromosome</keyword>
<evidence type="ECO:0000256" key="6">
    <source>
        <dbReference type="ARBA" id="ARBA00013948"/>
    </source>
</evidence>
<keyword evidence="10" id="KW-0808">Transferase</keyword>
<dbReference type="Proteomes" id="UP001610335">
    <property type="component" value="Unassembled WGS sequence"/>
</dbReference>
<comment type="subcellular location">
    <subcellularLocation>
        <location evidence="2">Chromosome</location>
        <location evidence="2">Telomere</location>
    </subcellularLocation>
</comment>
<evidence type="ECO:0000256" key="4">
    <source>
        <dbReference type="ARBA" id="ARBA00011534"/>
    </source>
</evidence>
<keyword evidence="15" id="KW-0779">Telomere</keyword>
<evidence type="ECO:0000256" key="9">
    <source>
        <dbReference type="ARBA" id="ARBA00022527"/>
    </source>
</evidence>
<dbReference type="PANTHER" id="PTHR12209">
    <property type="entry name" value="NON-SPECIFIC SERINE/THREONINE PROTEIN KINASE"/>
    <property type="match status" value="1"/>
</dbReference>
<evidence type="ECO:0000256" key="12">
    <source>
        <dbReference type="ARBA" id="ARBA00022741"/>
    </source>
</evidence>
<keyword evidence="23" id="KW-1185">Reference proteome</keyword>
<keyword evidence="11" id="KW-0819">tRNA processing</keyword>
<dbReference type="SUPFAM" id="SSF56112">
    <property type="entry name" value="Protein kinase-like (PK-like)"/>
    <property type="match status" value="1"/>
</dbReference>
<comment type="catalytic activity">
    <reaction evidence="19">
        <text>L-seryl-[protein] + ATP = O-phospho-L-seryl-[protein] + ADP + H(+)</text>
        <dbReference type="Rhea" id="RHEA:17989"/>
        <dbReference type="Rhea" id="RHEA-COMP:9863"/>
        <dbReference type="Rhea" id="RHEA-COMP:11604"/>
        <dbReference type="ChEBI" id="CHEBI:15378"/>
        <dbReference type="ChEBI" id="CHEBI:29999"/>
        <dbReference type="ChEBI" id="CHEBI:30616"/>
        <dbReference type="ChEBI" id="CHEBI:83421"/>
        <dbReference type="ChEBI" id="CHEBI:456216"/>
        <dbReference type="EC" id="2.7.11.1"/>
    </reaction>
</comment>
<evidence type="ECO:0000256" key="17">
    <source>
        <dbReference type="ARBA" id="ARBA00033194"/>
    </source>
</evidence>
<accession>A0ABR4IBA2</accession>
<evidence type="ECO:0000256" key="2">
    <source>
        <dbReference type="ARBA" id="ARBA00004574"/>
    </source>
</evidence>
<evidence type="ECO:0000256" key="10">
    <source>
        <dbReference type="ARBA" id="ARBA00022679"/>
    </source>
</evidence>
<dbReference type="EC" id="2.7.11.1" evidence="5"/>
<dbReference type="InterPro" id="IPR000719">
    <property type="entry name" value="Prot_kinase_dom"/>
</dbReference>
<evidence type="ECO:0000256" key="15">
    <source>
        <dbReference type="ARBA" id="ARBA00022895"/>
    </source>
</evidence>
<evidence type="ECO:0000259" key="21">
    <source>
        <dbReference type="PROSITE" id="PS50011"/>
    </source>
</evidence>
<dbReference type="InterPro" id="IPR008266">
    <property type="entry name" value="Tyr_kinase_AS"/>
</dbReference>
<keyword evidence="14" id="KW-0067">ATP-binding</keyword>
<evidence type="ECO:0000256" key="16">
    <source>
        <dbReference type="ARBA" id="ARBA00030980"/>
    </source>
</evidence>
<feature type="domain" description="Protein kinase" evidence="21">
    <location>
        <begin position="20"/>
        <end position="281"/>
    </location>
</feature>
<dbReference type="EMBL" id="JBFXLS010000039">
    <property type="protein sequence ID" value="KAL2825008.1"/>
    <property type="molecule type" value="Genomic_DNA"/>
</dbReference>
<organism evidence="22 23">
    <name type="scientific">Aspergillus cavernicola</name>
    <dbReference type="NCBI Taxonomy" id="176166"/>
    <lineage>
        <taxon>Eukaryota</taxon>
        <taxon>Fungi</taxon>
        <taxon>Dikarya</taxon>
        <taxon>Ascomycota</taxon>
        <taxon>Pezizomycotina</taxon>
        <taxon>Eurotiomycetes</taxon>
        <taxon>Eurotiomycetidae</taxon>
        <taxon>Eurotiales</taxon>
        <taxon>Aspergillaceae</taxon>
        <taxon>Aspergillus</taxon>
        <taxon>Aspergillus subgen. Nidulantes</taxon>
    </lineage>
</organism>
<evidence type="ECO:0000256" key="13">
    <source>
        <dbReference type="ARBA" id="ARBA00022777"/>
    </source>
</evidence>
<evidence type="ECO:0000256" key="8">
    <source>
        <dbReference type="ARBA" id="ARBA00022454"/>
    </source>
</evidence>
<dbReference type="PROSITE" id="PS00109">
    <property type="entry name" value="PROTEIN_KINASE_TYR"/>
    <property type="match status" value="1"/>
</dbReference>
<feature type="region of interest" description="Disordered" evidence="20">
    <location>
        <begin position="1"/>
        <end position="20"/>
    </location>
</feature>
<evidence type="ECO:0000256" key="14">
    <source>
        <dbReference type="ARBA" id="ARBA00022840"/>
    </source>
</evidence>
<keyword evidence="13" id="KW-0418">Kinase</keyword>
<evidence type="ECO:0000313" key="23">
    <source>
        <dbReference type="Proteomes" id="UP001610335"/>
    </source>
</evidence>
<keyword evidence="9" id="KW-0723">Serine/threonine-protein kinase</keyword>
<protein>
    <recommendedName>
        <fullName evidence="7">EKC/KEOPS complex subunit BUD32</fullName>
        <ecNumber evidence="5">2.7.11.1</ecNumber>
    </recommendedName>
    <alternativeName>
        <fullName evidence="16 17">Atypical Serine/threonine protein kinase BUD32</fullName>
    </alternativeName>
    <alternativeName>
        <fullName evidence="6">EKC/KEOPS complex subunit bud32</fullName>
    </alternativeName>
</protein>
<evidence type="ECO:0000256" key="5">
    <source>
        <dbReference type="ARBA" id="ARBA00012513"/>
    </source>
</evidence>
<proteinExistence type="inferred from homology"/>
<comment type="subunit">
    <text evidence="4">Component of the EKC/KEOPS complex composed of at least BUD32, CGI121, GON7, KAE1 and PCC1; the whole complex dimerizes.</text>
</comment>
<dbReference type="Gene3D" id="1.10.510.10">
    <property type="entry name" value="Transferase(Phosphotransferase) domain 1"/>
    <property type="match status" value="1"/>
</dbReference>
<gene>
    <name evidence="22" type="ORF">BDW59DRAFT_172516</name>
</gene>
<evidence type="ECO:0000256" key="1">
    <source>
        <dbReference type="ARBA" id="ARBA00003747"/>
    </source>
</evidence>
<dbReference type="InterPro" id="IPR011009">
    <property type="entry name" value="Kinase-like_dom_sf"/>
</dbReference>
<name>A0ABR4IBA2_9EURO</name>
<evidence type="ECO:0000256" key="20">
    <source>
        <dbReference type="SAM" id="MobiDB-lite"/>
    </source>
</evidence>
<reference evidence="22 23" key="1">
    <citation type="submission" date="2024-07" db="EMBL/GenBank/DDBJ databases">
        <title>Section-level genome sequencing and comparative genomics of Aspergillus sections Usti and Cavernicolus.</title>
        <authorList>
            <consortium name="Lawrence Berkeley National Laboratory"/>
            <person name="Nybo J.L."/>
            <person name="Vesth T.C."/>
            <person name="Theobald S."/>
            <person name="Frisvad J.C."/>
            <person name="Larsen T.O."/>
            <person name="Kjaerboelling I."/>
            <person name="Rothschild-Mancinelli K."/>
            <person name="Lyhne E.K."/>
            <person name="Kogle M.E."/>
            <person name="Barry K."/>
            <person name="Clum A."/>
            <person name="Na H."/>
            <person name="Ledsgaard L."/>
            <person name="Lin J."/>
            <person name="Lipzen A."/>
            <person name="Kuo A."/>
            <person name="Riley R."/>
            <person name="Mondo S."/>
            <person name="LaButti K."/>
            <person name="Haridas S."/>
            <person name="Pangalinan J."/>
            <person name="Salamov A.A."/>
            <person name="Simmons B.A."/>
            <person name="Magnuson J.K."/>
            <person name="Chen J."/>
            <person name="Drula E."/>
            <person name="Henrissat B."/>
            <person name="Wiebenga A."/>
            <person name="Lubbers R.J."/>
            <person name="Gomes A.C."/>
            <person name="Makela M.R."/>
            <person name="Stajich J."/>
            <person name="Grigoriev I.V."/>
            <person name="Mortensen U.H."/>
            <person name="De vries R.P."/>
            <person name="Baker S.E."/>
            <person name="Andersen M.R."/>
        </authorList>
    </citation>
    <scope>NUCLEOTIDE SEQUENCE [LARGE SCALE GENOMIC DNA]</scope>
    <source>
        <strain evidence="22 23">CBS 600.67</strain>
    </source>
</reference>
<comment type="similarity">
    <text evidence="3">Belongs to the protein kinase superfamily. BUD32 family.</text>
</comment>
<dbReference type="PANTHER" id="PTHR12209:SF0">
    <property type="entry name" value="EKC_KEOPS COMPLEX SUBUNIT TP53RK"/>
    <property type="match status" value="1"/>
</dbReference>
<sequence length="281" mass="31073">MPESEYNPPPLPQPFTNTPASQITPIYQGAEAHLYKTTFLSPPIPAALKIRPSKPYRHPILDRRLSRARILQEARCLAKLVKEGVAVPALLGLDWEGNGKDGGGSWLVMEWVEGCVVRVVLERWEGVIKARQGYMGGIEGEEEKVVRRLLRRIGGAVGGLHRAGVIHGDLTTSNLMLRPFSRIGDQKGNVDSGEEEEGGSSDMEGDIVLIDFGLASQSSQDEDRAVDLYVLERAFGSSHPRTEEFFEEVLSGYRESYKGAGSTLKRLEDVRMRGRKKSMIG</sequence>
<evidence type="ECO:0000256" key="19">
    <source>
        <dbReference type="ARBA" id="ARBA00048679"/>
    </source>
</evidence>
<comment type="caution">
    <text evidence="22">The sequence shown here is derived from an EMBL/GenBank/DDBJ whole genome shotgun (WGS) entry which is preliminary data.</text>
</comment>
<dbReference type="Pfam" id="PF06293">
    <property type="entry name" value="Kdo"/>
    <property type="match status" value="1"/>
</dbReference>
<evidence type="ECO:0000256" key="18">
    <source>
        <dbReference type="ARBA" id="ARBA00047899"/>
    </source>
</evidence>
<evidence type="ECO:0000256" key="7">
    <source>
        <dbReference type="ARBA" id="ARBA00019973"/>
    </source>
</evidence>
<comment type="catalytic activity">
    <reaction evidence="18">
        <text>L-threonyl-[protein] + ATP = O-phospho-L-threonyl-[protein] + ADP + H(+)</text>
        <dbReference type="Rhea" id="RHEA:46608"/>
        <dbReference type="Rhea" id="RHEA-COMP:11060"/>
        <dbReference type="Rhea" id="RHEA-COMP:11605"/>
        <dbReference type="ChEBI" id="CHEBI:15378"/>
        <dbReference type="ChEBI" id="CHEBI:30013"/>
        <dbReference type="ChEBI" id="CHEBI:30616"/>
        <dbReference type="ChEBI" id="CHEBI:61977"/>
        <dbReference type="ChEBI" id="CHEBI:456216"/>
        <dbReference type="EC" id="2.7.11.1"/>
    </reaction>
</comment>
<dbReference type="SMART" id="SM00220">
    <property type="entry name" value="S_TKc"/>
    <property type="match status" value="1"/>
</dbReference>
<dbReference type="PROSITE" id="PS50011">
    <property type="entry name" value="PROTEIN_KINASE_DOM"/>
    <property type="match status" value="1"/>
</dbReference>
<evidence type="ECO:0000313" key="22">
    <source>
        <dbReference type="EMBL" id="KAL2825008.1"/>
    </source>
</evidence>
<evidence type="ECO:0000256" key="11">
    <source>
        <dbReference type="ARBA" id="ARBA00022694"/>
    </source>
</evidence>
<comment type="function">
    <text evidence="1">Component of the EKC/KEOPS complex that is required for the formation of a threonylcarbamoyl group on adenosine at position 37 (t(6)A37) in tRNAs that read codons beginning with adenine. The complex is probably involved in the transfer of the threonylcarbamoyl moiety of threonylcarbamoyl-AMP (TC-AMP) to the N6 group of A37. BUD32 has ATPase activity in the context of the EKC/KEOPS complex and likely plays a supporting role to the catalytic subunit KAE1. The EKC/KEOPS complex also promotes both telomere uncapping and telomere elongation. The complex is required for efficient recruitment of transcriptional coactivators.</text>
</comment>
<keyword evidence="12" id="KW-0547">Nucleotide-binding</keyword>